<keyword evidence="4" id="KW-1185">Reference proteome</keyword>
<gene>
    <name evidence="3" type="ORF">FB567DRAFT_98216</name>
</gene>
<comment type="caution">
    <text evidence="3">The sequence shown here is derived from an EMBL/GenBank/DDBJ whole genome shotgun (WGS) entry which is preliminary data.</text>
</comment>
<name>A0A8K0R0M1_9PLEO</name>
<sequence length="149" mass="16194">MHVRTSISIFSTLVAIAAAQNNACTGDKNTIGYCTTLTYIDRTTTSTDPPTVQDCYDACRGVLSDAGDWGVDFRGKPATYRQNMVGYPCGFSIGRAPGQPTDYYFSMHNQDIVDILDEVNRRFAPAHGGKAAAEGVVECEGFNATWYVT</sequence>
<evidence type="ECO:0000259" key="2">
    <source>
        <dbReference type="Pfam" id="PF14856"/>
    </source>
</evidence>
<dbReference type="InterPro" id="IPR029226">
    <property type="entry name" value="Ecp2-like"/>
</dbReference>
<feature type="signal peptide" evidence="1">
    <location>
        <begin position="1"/>
        <end position="19"/>
    </location>
</feature>
<dbReference type="EMBL" id="JAGMVJ010000014">
    <property type="protein sequence ID" value="KAH7082099.1"/>
    <property type="molecule type" value="Genomic_DNA"/>
</dbReference>
<organism evidence="3 4">
    <name type="scientific">Paraphoma chrysanthemicola</name>
    <dbReference type="NCBI Taxonomy" id="798071"/>
    <lineage>
        <taxon>Eukaryota</taxon>
        <taxon>Fungi</taxon>
        <taxon>Dikarya</taxon>
        <taxon>Ascomycota</taxon>
        <taxon>Pezizomycotina</taxon>
        <taxon>Dothideomycetes</taxon>
        <taxon>Pleosporomycetidae</taxon>
        <taxon>Pleosporales</taxon>
        <taxon>Pleosporineae</taxon>
        <taxon>Phaeosphaeriaceae</taxon>
        <taxon>Paraphoma</taxon>
    </lineage>
</organism>
<dbReference type="OrthoDB" id="73875at2759"/>
<dbReference type="Pfam" id="PF14856">
    <property type="entry name" value="Hce2"/>
    <property type="match status" value="1"/>
</dbReference>
<reference evidence="3" key="1">
    <citation type="journal article" date="2021" name="Nat. Commun.">
        <title>Genetic determinants of endophytism in the Arabidopsis root mycobiome.</title>
        <authorList>
            <person name="Mesny F."/>
            <person name="Miyauchi S."/>
            <person name="Thiergart T."/>
            <person name="Pickel B."/>
            <person name="Atanasova L."/>
            <person name="Karlsson M."/>
            <person name="Huettel B."/>
            <person name="Barry K.W."/>
            <person name="Haridas S."/>
            <person name="Chen C."/>
            <person name="Bauer D."/>
            <person name="Andreopoulos W."/>
            <person name="Pangilinan J."/>
            <person name="LaButti K."/>
            <person name="Riley R."/>
            <person name="Lipzen A."/>
            <person name="Clum A."/>
            <person name="Drula E."/>
            <person name="Henrissat B."/>
            <person name="Kohler A."/>
            <person name="Grigoriev I.V."/>
            <person name="Martin F.M."/>
            <person name="Hacquard S."/>
        </authorList>
    </citation>
    <scope>NUCLEOTIDE SEQUENCE</scope>
    <source>
        <strain evidence="3">MPI-SDFR-AT-0120</strain>
    </source>
</reference>
<proteinExistence type="predicted"/>
<protein>
    <recommendedName>
        <fullName evidence="2">Ecp2 effector protein-like domain-containing protein</fullName>
    </recommendedName>
</protein>
<evidence type="ECO:0000313" key="4">
    <source>
        <dbReference type="Proteomes" id="UP000813461"/>
    </source>
</evidence>
<feature type="domain" description="Ecp2 effector protein-like" evidence="2">
    <location>
        <begin position="33"/>
        <end position="139"/>
    </location>
</feature>
<feature type="chain" id="PRO_5035425334" description="Ecp2 effector protein-like domain-containing protein" evidence="1">
    <location>
        <begin position="20"/>
        <end position="149"/>
    </location>
</feature>
<evidence type="ECO:0000313" key="3">
    <source>
        <dbReference type="EMBL" id="KAH7082099.1"/>
    </source>
</evidence>
<dbReference type="AlphaFoldDB" id="A0A8K0R0M1"/>
<evidence type="ECO:0000256" key="1">
    <source>
        <dbReference type="SAM" id="SignalP"/>
    </source>
</evidence>
<dbReference type="Proteomes" id="UP000813461">
    <property type="component" value="Unassembled WGS sequence"/>
</dbReference>
<accession>A0A8K0R0M1</accession>
<keyword evidence="1" id="KW-0732">Signal</keyword>